<dbReference type="AlphaFoldDB" id="A0A0P9LS38"/>
<reference evidence="2 5" key="1">
    <citation type="submission" date="2015-09" db="EMBL/GenBank/DDBJ databases">
        <title>Genome announcement of multiple Pseudomonas syringae strains.</title>
        <authorList>
            <person name="Thakur S."/>
            <person name="Wang P.W."/>
            <person name="Gong Y."/>
            <person name="Weir B.S."/>
            <person name="Guttman D.S."/>
        </authorList>
    </citation>
    <scope>NUCLEOTIDE SEQUENCE [LARGE SCALE GENOMIC DNA]</scope>
    <source>
        <strain evidence="2 5">ICMP2823</strain>
    </source>
</reference>
<evidence type="ECO:0000313" key="5">
    <source>
        <dbReference type="Proteomes" id="UP000050564"/>
    </source>
</evidence>
<dbReference type="Proteomes" id="UP000269335">
    <property type="component" value="Unassembled WGS sequence"/>
</dbReference>
<evidence type="ECO:0000313" key="6">
    <source>
        <dbReference type="Proteomes" id="UP000269335"/>
    </source>
</evidence>
<evidence type="ECO:0000313" key="2">
    <source>
        <dbReference type="EMBL" id="KPW78113.1"/>
    </source>
</evidence>
<feature type="compositionally biased region" description="Polar residues" evidence="1">
    <location>
        <begin position="78"/>
        <end position="90"/>
    </location>
</feature>
<evidence type="ECO:0000313" key="4">
    <source>
        <dbReference type="EMBL" id="RMN85038.1"/>
    </source>
</evidence>
<protein>
    <submittedName>
        <fullName evidence="4">Lipoprotein</fullName>
    </submittedName>
</protein>
<name>A0A0P9LS38_PSECA</name>
<proteinExistence type="predicted"/>
<gene>
    <name evidence="2" type="ORF">ALO81_00040</name>
    <name evidence="4" type="ORF">ALQ53_102000</name>
    <name evidence="3" type="ORF">ALQ64_02785</name>
</gene>
<evidence type="ECO:0000313" key="3">
    <source>
        <dbReference type="EMBL" id="RMN28455.1"/>
    </source>
</evidence>
<dbReference type="Proteomes" id="UP000050564">
    <property type="component" value="Unassembled WGS sequence"/>
</dbReference>
<evidence type="ECO:0000313" key="7">
    <source>
        <dbReference type="Proteomes" id="UP000281372"/>
    </source>
</evidence>
<evidence type="ECO:0000256" key="1">
    <source>
        <dbReference type="SAM" id="MobiDB-lite"/>
    </source>
</evidence>
<keyword evidence="4" id="KW-0449">Lipoprotein</keyword>
<reference evidence="6 7" key="2">
    <citation type="submission" date="2018-08" db="EMBL/GenBank/DDBJ databases">
        <title>Recombination of ecologically and evolutionarily significant loci maintains genetic cohesion in the Pseudomonas syringae species complex.</title>
        <authorList>
            <person name="Dillon M."/>
            <person name="Thakur S."/>
            <person name="Almeida R.N.D."/>
            <person name="Weir B.S."/>
            <person name="Guttman D.S."/>
        </authorList>
    </citation>
    <scope>NUCLEOTIDE SEQUENCE [LARGE SCALE GENOMIC DNA]</scope>
    <source>
        <strain evidence="4 6">ICMP 15201</strain>
        <strain evidence="3 7">ICMP 2821</strain>
    </source>
</reference>
<dbReference type="PATRIC" id="fig|86840.3.peg.54"/>
<organism evidence="2 5">
    <name type="scientific">Pseudomonas cannabina</name>
    <dbReference type="NCBI Taxonomy" id="86840"/>
    <lineage>
        <taxon>Bacteria</taxon>
        <taxon>Pseudomonadati</taxon>
        <taxon>Pseudomonadota</taxon>
        <taxon>Gammaproteobacteria</taxon>
        <taxon>Pseudomonadales</taxon>
        <taxon>Pseudomonadaceae</taxon>
        <taxon>Pseudomonas</taxon>
    </lineage>
</organism>
<feature type="compositionally biased region" description="Pro residues" evidence="1">
    <location>
        <begin position="129"/>
        <end position="139"/>
    </location>
</feature>
<dbReference type="EMBL" id="LJPX01000162">
    <property type="protein sequence ID" value="KPW78113.1"/>
    <property type="molecule type" value="Genomic_DNA"/>
</dbReference>
<feature type="compositionally biased region" description="Polar residues" evidence="1">
    <location>
        <begin position="54"/>
        <end position="71"/>
    </location>
</feature>
<sequence>MLAHRDRPVEPDGSSVIQHPSLHRFAEVMMNSFARNIVWIVLGVSASVSVAQAQTLPNSTLNNGASSNSTDGPIRRANPNSRQGTESSTPPGRAPNIAPPVRRPTLENGGIGNGQPSRQTTPRPATPSISPPPSLQRDN</sequence>
<dbReference type="EMBL" id="RBPH01000030">
    <property type="protein sequence ID" value="RMN85038.1"/>
    <property type="molecule type" value="Genomic_DNA"/>
</dbReference>
<feature type="region of interest" description="Disordered" evidence="1">
    <location>
        <begin position="54"/>
        <end position="139"/>
    </location>
</feature>
<dbReference type="Proteomes" id="UP000281372">
    <property type="component" value="Unassembled WGS sequence"/>
</dbReference>
<accession>A0A0P9LS38</accession>
<dbReference type="EMBL" id="RBOW01000547">
    <property type="protein sequence ID" value="RMN28455.1"/>
    <property type="molecule type" value="Genomic_DNA"/>
</dbReference>
<comment type="caution">
    <text evidence="2">The sequence shown here is derived from an EMBL/GenBank/DDBJ whole genome shotgun (WGS) entry which is preliminary data.</text>
</comment>